<reference evidence="11" key="1">
    <citation type="submission" date="2025-08" db="UniProtKB">
        <authorList>
            <consortium name="Ensembl"/>
        </authorList>
    </citation>
    <scope>IDENTIFICATION</scope>
</reference>
<accession>A0A8C2B3P9</accession>
<evidence type="ECO:0000256" key="2">
    <source>
        <dbReference type="ARBA" id="ARBA00022598"/>
    </source>
</evidence>
<dbReference type="Gene3D" id="3.40.50.12780">
    <property type="entry name" value="N-terminal domain of ligase-like"/>
    <property type="match status" value="2"/>
</dbReference>
<dbReference type="Pfam" id="PF13193">
    <property type="entry name" value="AMP-binding_C"/>
    <property type="match status" value="1"/>
</dbReference>
<dbReference type="AlphaFoldDB" id="A0A8C2B3P9"/>
<dbReference type="InterPro" id="IPR000873">
    <property type="entry name" value="AMP-dep_synth/lig_dom"/>
</dbReference>
<feature type="domain" description="AMP-dependent synthetase/ligase" evidence="9">
    <location>
        <begin position="260"/>
        <end position="327"/>
    </location>
</feature>
<dbReference type="PROSITE" id="PS00455">
    <property type="entry name" value="AMP_BINDING"/>
    <property type="match status" value="1"/>
</dbReference>
<dbReference type="Ensembl" id="ENSCCRT00015117658.1">
    <property type="protein sequence ID" value="ENSCCRP00015114043.1"/>
    <property type="gene ID" value="ENSCCRG00015044749.1"/>
</dbReference>
<evidence type="ECO:0000256" key="6">
    <source>
        <dbReference type="ARBA" id="ARBA00039638"/>
    </source>
</evidence>
<dbReference type="GO" id="GO:0031956">
    <property type="term" value="F:medium-chain fatty acid-CoA ligase activity"/>
    <property type="evidence" value="ECO:0007669"/>
    <property type="project" value="UniProtKB-EC"/>
</dbReference>
<dbReference type="Proteomes" id="UP000694700">
    <property type="component" value="Unplaced"/>
</dbReference>
<dbReference type="PANTHER" id="PTHR43201:SF5">
    <property type="entry name" value="MEDIUM-CHAIN ACYL-COA LIGASE ACSF2, MITOCHONDRIAL"/>
    <property type="match status" value="1"/>
</dbReference>
<dbReference type="GO" id="GO:0006631">
    <property type="term" value="P:fatty acid metabolic process"/>
    <property type="evidence" value="ECO:0007669"/>
    <property type="project" value="TreeGrafter"/>
</dbReference>
<evidence type="ECO:0000256" key="8">
    <source>
        <dbReference type="ARBA" id="ARBA00048277"/>
    </source>
</evidence>
<evidence type="ECO:0000256" key="4">
    <source>
        <dbReference type="ARBA" id="ARBA00037247"/>
    </source>
</evidence>
<comment type="catalytic activity">
    <reaction evidence="7">
        <text>octanoate + ATP + CoA = octanoyl-CoA + AMP + diphosphate</text>
        <dbReference type="Rhea" id="RHEA:33631"/>
        <dbReference type="ChEBI" id="CHEBI:25646"/>
        <dbReference type="ChEBI" id="CHEBI:30616"/>
        <dbReference type="ChEBI" id="CHEBI:33019"/>
        <dbReference type="ChEBI" id="CHEBI:57287"/>
        <dbReference type="ChEBI" id="CHEBI:57386"/>
        <dbReference type="ChEBI" id="CHEBI:456215"/>
    </reaction>
</comment>
<dbReference type="Pfam" id="PF00501">
    <property type="entry name" value="AMP-binding"/>
    <property type="match status" value="2"/>
</dbReference>
<name>A0A8C2B3P9_CYPCA</name>
<dbReference type="PANTHER" id="PTHR43201">
    <property type="entry name" value="ACYL-COA SYNTHETASE"/>
    <property type="match status" value="1"/>
</dbReference>
<evidence type="ECO:0000256" key="7">
    <source>
        <dbReference type="ARBA" id="ARBA00047319"/>
    </source>
</evidence>
<organism evidence="11 12">
    <name type="scientific">Cyprinus carpio</name>
    <name type="common">Common carp</name>
    <dbReference type="NCBI Taxonomy" id="7962"/>
    <lineage>
        <taxon>Eukaryota</taxon>
        <taxon>Metazoa</taxon>
        <taxon>Chordata</taxon>
        <taxon>Craniata</taxon>
        <taxon>Vertebrata</taxon>
        <taxon>Euteleostomi</taxon>
        <taxon>Actinopterygii</taxon>
        <taxon>Neopterygii</taxon>
        <taxon>Teleostei</taxon>
        <taxon>Ostariophysi</taxon>
        <taxon>Cypriniformes</taxon>
        <taxon>Cyprinidae</taxon>
        <taxon>Cyprininae</taxon>
        <taxon>Cyprinus</taxon>
    </lineage>
</organism>
<evidence type="ECO:0000256" key="1">
    <source>
        <dbReference type="ARBA" id="ARBA00006432"/>
    </source>
</evidence>
<feature type="domain" description="AMP-binding enzyme C-terminal" evidence="10">
    <location>
        <begin position="378"/>
        <end position="431"/>
    </location>
</feature>
<comment type="catalytic activity">
    <reaction evidence="8">
        <text>a medium-chain fatty acid + ATP + CoA = a medium-chain fatty acyl-CoA + AMP + diphosphate</text>
        <dbReference type="Rhea" id="RHEA:48340"/>
        <dbReference type="ChEBI" id="CHEBI:30616"/>
        <dbReference type="ChEBI" id="CHEBI:33019"/>
        <dbReference type="ChEBI" id="CHEBI:57287"/>
        <dbReference type="ChEBI" id="CHEBI:59558"/>
        <dbReference type="ChEBI" id="CHEBI:90546"/>
        <dbReference type="ChEBI" id="CHEBI:456215"/>
        <dbReference type="EC" id="6.2.1.2"/>
    </reaction>
</comment>
<proteinExistence type="inferred from homology"/>
<sequence length="444" mass="49226">LTLVLSAIHVDSPPSIPTLTTSYAHGISSHSLLSGTVDQCLKHTVERYPDREALVFMQDGMRKTFAQFYQDVEQTAAGLLAVGLKRGDRLGMWGPNIYEWILMQFATAKAGIILVSVNPAYQLQEAEFALRKVQCNAVVCPTQFKSQKYCEMLRQLCPEMEMASPGGIKSSRLPDLHTVIVTDSQQPGAFHLKDVMQAGSSQHLQQLQDLQKNLSCDDPINIQFTSGTTGKPKGATLTHHNIVNNAYFIGMQLHSCLEQIGYGTTENSPVTFCGFPIDSVERKTETVGCICPHTEAKVVNPTTGVIVPVGAQGELLIRGYCVMLEYWKDDEKTQECITKDRWYKTGDIASLDAYGYCKIEGRIKDLIIRGGENIYPAEIEQFLHTHPKIQEAQVVGVKDERMGEEVCACIRIKTGQECTAEEIKAYCKGKVRISAVYALCIQGY</sequence>
<dbReference type="InterPro" id="IPR042099">
    <property type="entry name" value="ANL_N_sf"/>
</dbReference>
<keyword evidence="2" id="KW-0436">Ligase</keyword>
<evidence type="ECO:0000259" key="9">
    <source>
        <dbReference type="Pfam" id="PF00501"/>
    </source>
</evidence>
<comment type="function">
    <text evidence="4">Acyl-CoA synthases catalyze the initial reaction in fatty acid metabolism, by forming a thioester with CoA. Has some preference toward medium-chain substrates. Plays a role in adipocyte differentiation.</text>
</comment>
<evidence type="ECO:0000256" key="3">
    <source>
        <dbReference type="ARBA" id="ARBA00023098"/>
    </source>
</evidence>
<dbReference type="InterPro" id="IPR020845">
    <property type="entry name" value="AMP-binding_CS"/>
</dbReference>
<dbReference type="Gene3D" id="3.30.300.30">
    <property type="match status" value="1"/>
</dbReference>
<evidence type="ECO:0000313" key="11">
    <source>
        <dbReference type="Ensembl" id="ENSCCRP00015114043.1"/>
    </source>
</evidence>
<keyword evidence="3" id="KW-0443">Lipid metabolism</keyword>
<comment type="similarity">
    <text evidence="1">Belongs to the ATP-dependent AMP-binding enzyme family.</text>
</comment>
<evidence type="ECO:0000256" key="5">
    <source>
        <dbReference type="ARBA" id="ARBA00039009"/>
    </source>
</evidence>
<dbReference type="EC" id="6.2.1.2" evidence="5"/>
<feature type="domain" description="AMP-dependent synthetase/ligase" evidence="9">
    <location>
        <begin position="42"/>
        <end position="252"/>
    </location>
</feature>
<dbReference type="InterPro" id="IPR045851">
    <property type="entry name" value="AMP-bd_C_sf"/>
</dbReference>
<dbReference type="SUPFAM" id="SSF56801">
    <property type="entry name" value="Acetyl-CoA synthetase-like"/>
    <property type="match status" value="1"/>
</dbReference>
<protein>
    <recommendedName>
        <fullName evidence="6">Medium-chain acyl-CoA ligase ACSF2, mitochondrial</fullName>
        <ecNumber evidence="5">6.2.1.2</ecNumber>
    </recommendedName>
</protein>
<evidence type="ECO:0000313" key="12">
    <source>
        <dbReference type="Proteomes" id="UP000694700"/>
    </source>
</evidence>
<evidence type="ECO:0000259" key="10">
    <source>
        <dbReference type="Pfam" id="PF13193"/>
    </source>
</evidence>
<dbReference type="InterPro" id="IPR025110">
    <property type="entry name" value="AMP-bd_C"/>
</dbReference>